<gene>
    <name evidence="2" type="ORF">DSL64_23010</name>
</gene>
<dbReference type="EMBL" id="QNUL01000025">
    <property type="protein sequence ID" value="REA57806.1"/>
    <property type="molecule type" value="Genomic_DNA"/>
</dbReference>
<keyword evidence="1" id="KW-0472">Membrane</keyword>
<dbReference type="OrthoDB" id="329514at2"/>
<keyword evidence="1" id="KW-0812">Transmembrane</keyword>
<evidence type="ECO:0000256" key="1">
    <source>
        <dbReference type="SAM" id="Phobius"/>
    </source>
</evidence>
<keyword evidence="3" id="KW-1185">Reference proteome</keyword>
<evidence type="ECO:0000313" key="2">
    <source>
        <dbReference type="EMBL" id="REA57806.1"/>
    </source>
</evidence>
<name>A0A3D8Y8S9_9BACT</name>
<dbReference type="Proteomes" id="UP000256373">
    <property type="component" value="Unassembled WGS sequence"/>
</dbReference>
<organism evidence="2 3">
    <name type="scientific">Dyadobacter luteus</name>
    <dbReference type="NCBI Taxonomy" id="2259619"/>
    <lineage>
        <taxon>Bacteria</taxon>
        <taxon>Pseudomonadati</taxon>
        <taxon>Bacteroidota</taxon>
        <taxon>Cytophagia</taxon>
        <taxon>Cytophagales</taxon>
        <taxon>Spirosomataceae</taxon>
        <taxon>Dyadobacter</taxon>
    </lineage>
</organism>
<dbReference type="AlphaFoldDB" id="A0A3D8Y8S9"/>
<comment type="caution">
    <text evidence="2">The sequence shown here is derived from an EMBL/GenBank/DDBJ whole genome shotgun (WGS) entry which is preliminary data.</text>
</comment>
<reference evidence="2 3" key="1">
    <citation type="submission" date="2018-07" db="EMBL/GenBank/DDBJ databases">
        <title>Dyadobacter roseus sp. nov., isolated from rose rhizosphere soil.</title>
        <authorList>
            <person name="Chen L."/>
        </authorList>
    </citation>
    <scope>NUCLEOTIDE SEQUENCE [LARGE SCALE GENOMIC DNA]</scope>
    <source>
        <strain evidence="2 3">RS19</strain>
    </source>
</reference>
<feature type="transmembrane region" description="Helical" evidence="1">
    <location>
        <begin position="6"/>
        <end position="28"/>
    </location>
</feature>
<keyword evidence="1" id="KW-1133">Transmembrane helix</keyword>
<proteinExistence type="predicted"/>
<protein>
    <recommendedName>
        <fullName evidence="4">Cytochrome B</fullName>
    </recommendedName>
</protein>
<dbReference type="RefSeq" id="WP_115833297.1">
    <property type="nucleotide sequence ID" value="NZ_QNUL01000025.1"/>
</dbReference>
<feature type="transmembrane region" description="Helical" evidence="1">
    <location>
        <begin position="122"/>
        <end position="142"/>
    </location>
</feature>
<feature type="transmembrane region" description="Helical" evidence="1">
    <location>
        <begin position="49"/>
        <end position="72"/>
    </location>
</feature>
<feature type="transmembrane region" description="Helical" evidence="1">
    <location>
        <begin position="92"/>
        <end position="110"/>
    </location>
</feature>
<evidence type="ECO:0008006" key="4">
    <source>
        <dbReference type="Google" id="ProtNLM"/>
    </source>
</evidence>
<accession>A0A3D8Y8S9</accession>
<evidence type="ECO:0000313" key="3">
    <source>
        <dbReference type="Proteomes" id="UP000256373"/>
    </source>
</evidence>
<sequence>MYAILLTLHSLIRWLVLISLVIASVYTYKSWKSGKVYTKKDDALRHWTATFAHIQMTIGLVLYFQSPLTAYFRSNFAEAIHNRELRFFGMEHSLMMLVAVVLVSIGSSLSKRKQDDRVKFKTMAIWFTIGLVIILLNIPWQFSPLVSRPYYRVF</sequence>